<feature type="compositionally biased region" description="Polar residues" evidence="1">
    <location>
        <begin position="371"/>
        <end position="385"/>
    </location>
</feature>
<name>C4GCI8_9FIRM</name>
<feature type="transmembrane region" description="Helical" evidence="2">
    <location>
        <begin position="20"/>
        <end position="39"/>
    </location>
</feature>
<comment type="caution">
    <text evidence="3">The sequence shown here is derived from an EMBL/GenBank/DDBJ whole genome shotgun (WGS) entry which is preliminary data.</text>
</comment>
<accession>C4GCI8</accession>
<protein>
    <recommendedName>
        <fullName evidence="5">DUF975 family protein</fullName>
    </recommendedName>
</protein>
<dbReference type="RefSeq" id="WP_006906677.1">
    <property type="nucleotide sequence ID" value="NZ_GG665867.1"/>
</dbReference>
<reference evidence="3" key="1">
    <citation type="submission" date="2009-04" db="EMBL/GenBank/DDBJ databases">
        <authorList>
            <person name="Weinstock G."/>
            <person name="Sodergren E."/>
            <person name="Clifton S."/>
            <person name="Fulton L."/>
            <person name="Fulton B."/>
            <person name="Courtney L."/>
            <person name="Fronick C."/>
            <person name="Harrison M."/>
            <person name="Strong C."/>
            <person name="Farmer C."/>
            <person name="Delahaunty K."/>
            <person name="Markovic C."/>
            <person name="Hall O."/>
            <person name="Minx P."/>
            <person name="Tomlinson C."/>
            <person name="Mitreva M."/>
            <person name="Nelson J."/>
            <person name="Hou S."/>
            <person name="Wollam A."/>
            <person name="Pepin K.H."/>
            <person name="Johnson M."/>
            <person name="Bhonagiri V."/>
            <person name="Nash W.E."/>
            <person name="Warren W."/>
            <person name="Chinwalla A."/>
            <person name="Mardis E.R."/>
            <person name="Wilson R.K."/>
        </authorList>
    </citation>
    <scope>NUCLEOTIDE SEQUENCE [LARGE SCALE GENOMIC DNA]</scope>
    <source>
        <strain evidence="3">DSM 14600</strain>
    </source>
</reference>
<organism evidence="3 4">
    <name type="scientific">Shuttleworthella satelles DSM 14600</name>
    <dbReference type="NCBI Taxonomy" id="626523"/>
    <lineage>
        <taxon>Bacteria</taxon>
        <taxon>Bacillati</taxon>
        <taxon>Bacillota</taxon>
        <taxon>Clostridia</taxon>
        <taxon>Lachnospirales</taxon>
        <taxon>Lachnospiraceae</taxon>
        <taxon>Shuttleworthella</taxon>
    </lineage>
</organism>
<evidence type="ECO:0000256" key="1">
    <source>
        <dbReference type="SAM" id="MobiDB-lite"/>
    </source>
</evidence>
<feature type="region of interest" description="Disordered" evidence="1">
    <location>
        <begin position="368"/>
        <end position="474"/>
    </location>
</feature>
<evidence type="ECO:0000313" key="4">
    <source>
        <dbReference type="Proteomes" id="UP000003494"/>
    </source>
</evidence>
<evidence type="ECO:0008006" key="5">
    <source>
        <dbReference type="Google" id="ProtNLM"/>
    </source>
</evidence>
<feature type="transmembrane region" description="Helical" evidence="2">
    <location>
        <begin position="272"/>
        <end position="296"/>
    </location>
</feature>
<dbReference type="Pfam" id="PF06161">
    <property type="entry name" value="DUF975"/>
    <property type="match status" value="1"/>
</dbReference>
<dbReference type="eggNOG" id="COG5523">
    <property type="taxonomic scope" value="Bacteria"/>
</dbReference>
<feature type="region of interest" description="Disordered" evidence="1">
    <location>
        <begin position="320"/>
        <end position="343"/>
    </location>
</feature>
<dbReference type="PANTHER" id="PTHR40076">
    <property type="entry name" value="MEMBRANE PROTEIN-RELATED"/>
    <property type="match status" value="1"/>
</dbReference>
<evidence type="ECO:0000313" key="3">
    <source>
        <dbReference type="EMBL" id="EEP27688.1"/>
    </source>
</evidence>
<dbReference type="Proteomes" id="UP000003494">
    <property type="component" value="Unassembled WGS sequence"/>
</dbReference>
<feature type="transmembrane region" description="Helical" evidence="2">
    <location>
        <begin position="213"/>
        <end position="233"/>
    </location>
</feature>
<keyword evidence="2" id="KW-1133">Transmembrane helix</keyword>
<dbReference type="EMBL" id="ACIP02000004">
    <property type="protein sequence ID" value="EEP27688.1"/>
    <property type="molecule type" value="Genomic_DNA"/>
</dbReference>
<proteinExistence type="predicted"/>
<feature type="compositionally biased region" description="Low complexity" evidence="1">
    <location>
        <begin position="416"/>
        <end position="434"/>
    </location>
</feature>
<gene>
    <name evidence="3" type="ORF">GCWU000342_01682</name>
</gene>
<dbReference type="AlphaFoldDB" id="C4GCI8"/>
<dbReference type="STRING" id="626523.GCWU000342_01682"/>
<dbReference type="PANTHER" id="PTHR40076:SF1">
    <property type="entry name" value="MEMBRANE PROTEIN"/>
    <property type="match status" value="1"/>
</dbReference>
<dbReference type="InterPro" id="IPR010380">
    <property type="entry name" value="DUF975"/>
</dbReference>
<sequence>MWERKDLKDRAKKAFRGNYWRTLLVTIAFMMATAGGGIASGWVNGISVATVVGTIASGANYWEDLLFSAVPRTDSNGYVQSDLVYPASYQTNPDRSSLLDDEDLSRLFRNNYSSGYSNSYRDSYQYNRDYWNSRRIQDTVWARIYVMFFAFLALGFALILILGTIRLLVSVFVYGPLELGASRFYLDNLHGPGRVSSLGHGFDHHYMNGVKIMFLRGLFTSLWSLLFLIPGIVKSYEYQMIPYLLAEYPDMPREDAFAVSRYMMNGNKFRSFVLDLSFIPWFLLGTVTLGISNFFWANPYVVQTRAALYEAIKEEKRPFDRVDSPIDPTPQVPQEPVSPVAPTSPFASEANLVTEENNPFNHIRREGAVSGQGQAAVQKEGSTAEGQVAAQKADTAEGQGVTPREETAAESQAPVQTEEAGQGAAQTEEAGLGQIAQSEESKGKATEGGLDPDAETFAQAIEASRSADREDQSR</sequence>
<keyword evidence="4" id="KW-1185">Reference proteome</keyword>
<evidence type="ECO:0000256" key="2">
    <source>
        <dbReference type="SAM" id="Phobius"/>
    </source>
</evidence>
<dbReference type="HOGENOM" id="CLU_045673_0_0_9"/>
<feature type="transmembrane region" description="Helical" evidence="2">
    <location>
        <begin position="144"/>
        <end position="169"/>
    </location>
</feature>
<keyword evidence="2" id="KW-0812">Transmembrane</keyword>
<keyword evidence="2" id="KW-0472">Membrane</keyword>
<feature type="compositionally biased region" description="Basic and acidic residues" evidence="1">
    <location>
        <begin position="465"/>
        <end position="474"/>
    </location>
</feature>